<dbReference type="RefSeq" id="XP_001889580.1">
    <property type="nucleotide sequence ID" value="XM_001889545.1"/>
</dbReference>
<dbReference type="GeneID" id="6085219"/>
<organism evidence="3">
    <name type="scientific">Laccaria bicolor (strain S238N-H82 / ATCC MYA-4686)</name>
    <name type="common">Bicoloured deceiver</name>
    <name type="synonym">Laccaria laccata var. bicolor</name>
    <dbReference type="NCBI Taxonomy" id="486041"/>
    <lineage>
        <taxon>Eukaryota</taxon>
        <taxon>Fungi</taxon>
        <taxon>Dikarya</taxon>
        <taxon>Basidiomycota</taxon>
        <taxon>Agaricomycotina</taxon>
        <taxon>Agaricomycetes</taxon>
        <taxon>Agaricomycetidae</taxon>
        <taxon>Agaricales</taxon>
        <taxon>Agaricineae</taxon>
        <taxon>Hydnangiaceae</taxon>
        <taxon>Laccaria</taxon>
    </lineage>
</organism>
<dbReference type="InParanoid" id="B0E091"/>
<name>B0E091_LACBS</name>
<dbReference type="InterPro" id="IPR000477">
    <property type="entry name" value="RT_dom"/>
</dbReference>
<evidence type="ECO:0000313" key="3">
    <source>
        <dbReference type="Proteomes" id="UP000001194"/>
    </source>
</evidence>
<gene>
    <name evidence="2" type="ORF">LACBIDRAFT_315287</name>
</gene>
<dbReference type="HOGENOM" id="CLU_169846_1_0_1"/>
<protein>
    <submittedName>
        <fullName evidence="2">Predicted protein</fullName>
    </submittedName>
</protein>
<sequence length="66" mass="7489">MKFNDFISEYIDIMNGIGQGDPISMLLYVIYNADLLEALHRLDEDAIGYVDDALVILTAKTFKEMT</sequence>
<keyword evidence="3" id="KW-1185">Reference proteome</keyword>
<evidence type="ECO:0000313" key="2">
    <source>
        <dbReference type="EMBL" id="EDQ99744.1"/>
    </source>
</evidence>
<accession>B0E091</accession>
<reference evidence="2 3" key="1">
    <citation type="journal article" date="2008" name="Nature">
        <title>The genome of Laccaria bicolor provides insights into mycorrhizal symbiosis.</title>
        <authorList>
            <person name="Martin F."/>
            <person name="Aerts A."/>
            <person name="Ahren D."/>
            <person name="Brun A."/>
            <person name="Danchin E.G.J."/>
            <person name="Duchaussoy F."/>
            <person name="Gibon J."/>
            <person name="Kohler A."/>
            <person name="Lindquist E."/>
            <person name="Pereda V."/>
            <person name="Salamov A."/>
            <person name="Shapiro H.J."/>
            <person name="Wuyts J."/>
            <person name="Blaudez D."/>
            <person name="Buee M."/>
            <person name="Brokstein P."/>
            <person name="Canbaeck B."/>
            <person name="Cohen D."/>
            <person name="Courty P.E."/>
            <person name="Coutinho P.M."/>
            <person name="Delaruelle C."/>
            <person name="Detter J.C."/>
            <person name="Deveau A."/>
            <person name="DiFazio S."/>
            <person name="Duplessis S."/>
            <person name="Fraissinet-Tachet L."/>
            <person name="Lucic E."/>
            <person name="Frey-Klett P."/>
            <person name="Fourrey C."/>
            <person name="Feussner I."/>
            <person name="Gay G."/>
            <person name="Grimwood J."/>
            <person name="Hoegger P.J."/>
            <person name="Jain P."/>
            <person name="Kilaru S."/>
            <person name="Labbe J."/>
            <person name="Lin Y.C."/>
            <person name="Legue V."/>
            <person name="Le Tacon F."/>
            <person name="Marmeisse R."/>
            <person name="Melayah D."/>
            <person name="Montanini B."/>
            <person name="Muratet M."/>
            <person name="Nehls U."/>
            <person name="Niculita-Hirzel H."/>
            <person name="Oudot-Le Secq M.P."/>
            <person name="Peter M."/>
            <person name="Quesneville H."/>
            <person name="Rajashekar B."/>
            <person name="Reich M."/>
            <person name="Rouhier N."/>
            <person name="Schmutz J."/>
            <person name="Yin T."/>
            <person name="Chalot M."/>
            <person name="Henrissat B."/>
            <person name="Kuees U."/>
            <person name="Lucas S."/>
            <person name="Van de Peer Y."/>
            <person name="Podila G.K."/>
            <person name="Polle A."/>
            <person name="Pukkila P.J."/>
            <person name="Richardson P.M."/>
            <person name="Rouze P."/>
            <person name="Sanders I.R."/>
            <person name="Stajich J.E."/>
            <person name="Tunlid A."/>
            <person name="Tuskan G."/>
            <person name="Grigoriev I.V."/>
        </authorList>
    </citation>
    <scope>NUCLEOTIDE SEQUENCE [LARGE SCALE GENOMIC DNA]</scope>
    <source>
        <strain evidence="3">S238N-H82 / ATCC MYA-4686</strain>
    </source>
</reference>
<dbReference type="AlphaFoldDB" id="B0E091"/>
<evidence type="ECO:0000259" key="1">
    <source>
        <dbReference type="PROSITE" id="PS50878"/>
    </source>
</evidence>
<dbReference type="OrthoDB" id="3044497at2759"/>
<dbReference type="KEGG" id="lbc:LACBIDRAFT_315287"/>
<dbReference type="PROSITE" id="PS50878">
    <property type="entry name" value="RT_POL"/>
    <property type="match status" value="1"/>
</dbReference>
<dbReference type="EMBL" id="DS547159">
    <property type="protein sequence ID" value="EDQ99744.1"/>
    <property type="molecule type" value="Genomic_DNA"/>
</dbReference>
<dbReference type="Proteomes" id="UP000001194">
    <property type="component" value="Unassembled WGS sequence"/>
</dbReference>
<dbReference type="STRING" id="486041.B0E091"/>
<proteinExistence type="predicted"/>
<feature type="domain" description="Reverse transcriptase" evidence="1">
    <location>
        <begin position="1"/>
        <end position="66"/>
    </location>
</feature>